<dbReference type="EMBL" id="VEVO01000020">
    <property type="protein sequence ID" value="KAF0024950.1"/>
    <property type="molecule type" value="Genomic_DNA"/>
</dbReference>
<gene>
    <name evidence="1" type="ORF">F2P81_021831</name>
</gene>
<protein>
    <submittedName>
        <fullName evidence="1">Uncharacterized protein</fullName>
    </submittedName>
</protein>
<dbReference type="AlphaFoldDB" id="A0A6A4S001"/>
<proteinExistence type="predicted"/>
<evidence type="ECO:0000313" key="1">
    <source>
        <dbReference type="EMBL" id="KAF0024950.1"/>
    </source>
</evidence>
<organism evidence="1 2">
    <name type="scientific">Scophthalmus maximus</name>
    <name type="common">Turbot</name>
    <name type="synonym">Psetta maxima</name>
    <dbReference type="NCBI Taxonomy" id="52904"/>
    <lineage>
        <taxon>Eukaryota</taxon>
        <taxon>Metazoa</taxon>
        <taxon>Chordata</taxon>
        <taxon>Craniata</taxon>
        <taxon>Vertebrata</taxon>
        <taxon>Euteleostomi</taxon>
        <taxon>Actinopterygii</taxon>
        <taxon>Neopterygii</taxon>
        <taxon>Teleostei</taxon>
        <taxon>Neoteleostei</taxon>
        <taxon>Acanthomorphata</taxon>
        <taxon>Carangaria</taxon>
        <taxon>Pleuronectiformes</taxon>
        <taxon>Pleuronectoidei</taxon>
        <taxon>Scophthalmidae</taxon>
        <taxon>Scophthalmus</taxon>
    </lineage>
</organism>
<reference evidence="1 2" key="1">
    <citation type="submission" date="2019-06" db="EMBL/GenBank/DDBJ databases">
        <title>Draft genomes of female and male turbot (Scophthalmus maximus).</title>
        <authorList>
            <person name="Xu H."/>
            <person name="Xu X.-W."/>
            <person name="Shao C."/>
            <person name="Chen S."/>
        </authorList>
    </citation>
    <scope>NUCLEOTIDE SEQUENCE [LARGE SCALE GENOMIC DNA]</scope>
    <source>
        <strain evidence="1">Ysfricsl-2016a</strain>
        <tissue evidence="1">Blood</tissue>
    </source>
</reference>
<dbReference type="Proteomes" id="UP000438429">
    <property type="component" value="Unassembled WGS sequence"/>
</dbReference>
<comment type="caution">
    <text evidence="1">The sequence shown here is derived from an EMBL/GenBank/DDBJ whole genome shotgun (WGS) entry which is preliminary data.</text>
</comment>
<evidence type="ECO:0000313" key="2">
    <source>
        <dbReference type="Proteomes" id="UP000438429"/>
    </source>
</evidence>
<name>A0A6A4S001_SCOMX</name>
<sequence length="144" mass="16506">MDKIACRSGVPDLLNIAHLKEFENVFPYMSSLYADGHKVESYCGLYNMKLTTLEGCECATLKIMILTTTRVLKQEQPSPVAPDSTPMWTWMNEKLHRHPVILTVSHHFLNHFTTGRNASAVTESWFQVHLRPNMKVSKREDQTS</sequence>
<accession>A0A6A4S001</accession>